<dbReference type="EMBL" id="JARJCW010000008">
    <property type="protein sequence ID" value="KAJ7221334.1"/>
    <property type="molecule type" value="Genomic_DNA"/>
</dbReference>
<protein>
    <submittedName>
        <fullName evidence="1">Uncharacterized protein</fullName>
    </submittedName>
</protein>
<gene>
    <name evidence="1" type="ORF">GGX14DRAFT_388517</name>
</gene>
<dbReference type="Proteomes" id="UP001219525">
    <property type="component" value="Unassembled WGS sequence"/>
</dbReference>
<evidence type="ECO:0000313" key="1">
    <source>
        <dbReference type="EMBL" id="KAJ7221334.1"/>
    </source>
</evidence>
<name>A0AAD6YK56_9AGAR</name>
<keyword evidence="2" id="KW-1185">Reference proteome</keyword>
<evidence type="ECO:0000313" key="2">
    <source>
        <dbReference type="Proteomes" id="UP001219525"/>
    </source>
</evidence>
<organism evidence="1 2">
    <name type="scientific">Mycena pura</name>
    <dbReference type="NCBI Taxonomy" id="153505"/>
    <lineage>
        <taxon>Eukaryota</taxon>
        <taxon>Fungi</taxon>
        <taxon>Dikarya</taxon>
        <taxon>Basidiomycota</taxon>
        <taxon>Agaricomycotina</taxon>
        <taxon>Agaricomycetes</taxon>
        <taxon>Agaricomycetidae</taxon>
        <taxon>Agaricales</taxon>
        <taxon>Marasmiineae</taxon>
        <taxon>Mycenaceae</taxon>
        <taxon>Mycena</taxon>
    </lineage>
</organism>
<proteinExistence type="predicted"/>
<accession>A0AAD6YK56</accession>
<dbReference type="AlphaFoldDB" id="A0AAD6YK56"/>
<sequence>MAWNTYILCCIAISLPDCNHRCSWGTSAVADFTSDLAFTHGLEHVYPLLYCNFIARSWNTYLLYCNLIAGYALDQSGGTKRLSVFHGMRWHMARWHYLLVLMTHTMIVPPVRKSSSSSWMSGANIHQAEDCGVEQMFGLTPEKSFRFKPRVAPKALNPRVVYTLDEDMERIEIWINILVHINKNEKIRWSAAMNAYSHPTSEPLSVPVSKVKEYMPTSS</sequence>
<comment type="caution">
    <text evidence="1">The sequence shown here is derived from an EMBL/GenBank/DDBJ whole genome shotgun (WGS) entry which is preliminary data.</text>
</comment>
<reference evidence="1" key="1">
    <citation type="submission" date="2023-03" db="EMBL/GenBank/DDBJ databases">
        <title>Massive genome expansion in bonnet fungi (Mycena s.s.) driven by repeated elements and novel gene families across ecological guilds.</title>
        <authorList>
            <consortium name="Lawrence Berkeley National Laboratory"/>
            <person name="Harder C.B."/>
            <person name="Miyauchi S."/>
            <person name="Viragh M."/>
            <person name="Kuo A."/>
            <person name="Thoen E."/>
            <person name="Andreopoulos B."/>
            <person name="Lu D."/>
            <person name="Skrede I."/>
            <person name="Drula E."/>
            <person name="Henrissat B."/>
            <person name="Morin E."/>
            <person name="Kohler A."/>
            <person name="Barry K."/>
            <person name="LaButti K."/>
            <person name="Morin E."/>
            <person name="Salamov A."/>
            <person name="Lipzen A."/>
            <person name="Mereny Z."/>
            <person name="Hegedus B."/>
            <person name="Baldrian P."/>
            <person name="Stursova M."/>
            <person name="Weitz H."/>
            <person name="Taylor A."/>
            <person name="Grigoriev I.V."/>
            <person name="Nagy L.G."/>
            <person name="Martin F."/>
            <person name="Kauserud H."/>
        </authorList>
    </citation>
    <scope>NUCLEOTIDE SEQUENCE</scope>
    <source>
        <strain evidence="1">9144</strain>
    </source>
</reference>